<reference evidence="6" key="2">
    <citation type="submission" date="2021-03" db="UniProtKB">
        <authorList>
            <consortium name="EnsemblPlants"/>
        </authorList>
    </citation>
    <scope>IDENTIFICATION</scope>
</reference>
<evidence type="ECO:0000256" key="1">
    <source>
        <dbReference type="ARBA" id="ARBA00022490"/>
    </source>
</evidence>
<protein>
    <recommendedName>
        <fullName evidence="4">Proteasome subunit alpha type</fullName>
    </recommendedName>
</protein>
<dbReference type="Proteomes" id="UP000596660">
    <property type="component" value="Unplaced"/>
</dbReference>
<evidence type="ECO:0000259" key="5">
    <source>
        <dbReference type="PROSITE" id="PS00388"/>
    </source>
</evidence>
<comment type="similarity">
    <text evidence="3 4">Belongs to the peptidase T1A family.</text>
</comment>
<dbReference type="PANTHER" id="PTHR11599">
    <property type="entry name" value="PROTEASOME SUBUNIT ALPHA/BETA"/>
    <property type="match status" value="1"/>
</dbReference>
<organism evidence="6 7">
    <name type="scientific">Chenopodium quinoa</name>
    <name type="common">Quinoa</name>
    <dbReference type="NCBI Taxonomy" id="63459"/>
    <lineage>
        <taxon>Eukaryota</taxon>
        <taxon>Viridiplantae</taxon>
        <taxon>Streptophyta</taxon>
        <taxon>Embryophyta</taxon>
        <taxon>Tracheophyta</taxon>
        <taxon>Spermatophyta</taxon>
        <taxon>Magnoliopsida</taxon>
        <taxon>eudicotyledons</taxon>
        <taxon>Gunneridae</taxon>
        <taxon>Pentapetalae</taxon>
        <taxon>Caryophyllales</taxon>
        <taxon>Chenopodiaceae</taxon>
        <taxon>Chenopodioideae</taxon>
        <taxon>Atripliceae</taxon>
        <taxon>Chenopodium</taxon>
    </lineage>
</organism>
<comment type="function">
    <text evidence="4">The proteasome is a multicatalytic proteinase complex which is characterized by its ability to cleave peptides with Arg, Phe, Tyr, Leu, and Glu adjacent to the leaving group at neutral or slightly basic pH.</text>
</comment>
<dbReference type="Gene3D" id="3.60.20.10">
    <property type="entry name" value="Glutamine Phosphoribosylpyrophosphate, subunit 1, domain 1"/>
    <property type="match status" value="1"/>
</dbReference>
<evidence type="ECO:0000313" key="6">
    <source>
        <dbReference type="EnsemblPlants" id="AUR62003349-RA:cds"/>
    </source>
</evidence>
<keyword evidence="2 3" id="KW-0647">Proteasome</keyword>
<dbReference type="InterPro" id="IPR029055">
    <property type="entry name" value="Ntn_hydrolases_N"/>
</dbReference>
<dbReference type="Pfam" id="PF00227">
    <property type="entry name" value="Proteasome"/>
    <property type="match status" value="1"/>
</dbReference>
<evidence type="ECO:0000256" key="3">
    <source>
        <dbReference type="PROSITE-ProRule" id="PRU00808"/>
    </source>
</evidence>
<dbReference type="FunFam" id="3.60.20.10:FF:000004">
    <property type="entry name" value="Proteasome subunit alpha type-4"/>
    <property type="match status" value="1"/>
</dbReference>
<comment type="subcellular location">
    <subcellularLocation>
        <location evidence="4">Cytoplasm</location>
    </subcellularLocation>
    <subcellularLocation>
        <location evidence="4">Nucleus</location>
    </subcellularLocation>
</comment>
<dbReference type="SMART" id="SM00948">
    <property type="entry name" value="Proteasome_A_N"/>
    <property type="match status" value="1"/>
</dbReference>
<keyword evidence="7" id="KW-1185">Reference proteome</keyword>
<dbReference type="Pfam" id="PF10584">
    <property type="entry name" value="Proteasome_A_N"/>
    <property type="match status" value="1"/>
</dbReference>
<dbReference type="PROSITE" id="PS51475">
    <property type="entry name" value="PROTEASOME_ALPHA_2"/>
    <property type="match status" value="1"/>
</dbReference>
<keyword evidence="4" id="KW-0539">Nucleus</keyword>
<proteinExistence type="inferred from homology"/>
<evidence type="ECO:0000256" key="2">
    <source>
        <dbReference type="ARBA" id="ARBA00022942"/>
    </source>
</evidence>
<dbReference type="InterPro" id="IPR000426">
    <property type="entry name" value="Proteasome_asu_N"/>
</dbReference>
<feature type="domain" description="Proteasome alpha-type subunits" evidence="5">
    <location>
        <begin position="4"/>
        <end position="26"/>
    </location>
</feature>
<dbReference type="PROSITE" id="PS00388">
    <property type="entry name" value="PROTEASOME_ALPHA_1"/>
    <property type="match status" value="1"/>
</dbReference>
<comment type="subunit">
    <text evidence="4">The 20S proteasome core is composed of 28 subunits that are arranged in four stacked rings, resulting in a barrel-shaped structure. The two end rings are each formed by seven alpha subunits, and the two central rings are each formed by seven beta subunits.</text>
</comment>
<dbReference type="GO" id="GO:0006511">
    <property type="term" value="P:ubiquitin-dependent protein catabolic process"/>
    <property type="evidence" value="ECO:0007669"/>
    <property type="project" value="InterPro"/>
</dbReference>
<dbReference type="CDD" id="cd03755">
    <property type="entry name" value="proteasome_alpha_type_7"/>
    <property type="match status" value="1"/>
</dbReference>
<dbReference type="SUPFAM" id="SSF56235">
    <property type="entry name" value="N-terminal nucleophile aminohydrolases (Ntn hydrolases)"/>
    <property type="match status" value="1"/>
</dbReference>
<dbReference type="InterPro" id="IPR001353">
    <property type="entry name" value="Proteasome_sua/b"/>
</dbReference>
<keyword evidence="1 4" id="KW-0963">Cytoplasm</keyword>
<reference evidence="6" key="1">
    <citation type="journal article" date="2017" name="Nature">
        <title>The genome of Chenopodium quinoa.</title>
        <authorList>
            <person name="Jarvis D.E."/>
            <person name="Ho Y.S."/>
            <person name="Lightfoot D.J."/>
            <person name="Schmoeckel S.M."/>
            <person name="Li B."/>
            <person name="Borm T.J.A."/>
            <person name="Ohyanagi H."/>
            <person name="Mineta K."/>
            <person name="Michell C.T."/>
            <person name="Saber N."/>
            <person name="Kharbatia N.M."/>
            <person name="Rupper R.R."/>
            <person name="Sharp A.R."/>
            <person name="Dally N."/>
            <person name="Boughton B.A."/>
            <person name="Woo Y.H."/>
            <person name="Gao G."/>
            <person name="Schijlen E.G.W.M."/>
            <person name="Guo X."/>
            <person name="Momin A.A."/>
            <person name="Negrao S."/>
            <person name="Al-Babili S."/>
            <person name="Gehring C."/>
            <person name="Roessner U."/>
            <person name="Jung C."/>
            <person name="Murphy K."/>
            <person name="Arold S.T."/>
            <person name="Gojobori T."/>
            <person name="van der Linden C.G."/>
            <person name="van Loo E.N."/>
            <person name="Jellen E.N."/>
            <person name="Maughan P.J."/>
            <person name="Tester M."/>
        </authorList>
    </citation>
    <scope>NUCLEOTIDE SEQUENCE [LARGE SCALE GENOMIC DNA]</scope>
    <source>
        <strain evidence="6">cv. PI 614886</strain>
    </source>
</reference>
<dbReference type="GO" id="GO:0005634">
    <property type="term" value="C:nucleus"/>
    <property type="evidence" value="ECO:0007669"/>
    <property type="project" value="UniProtKB-SubCell"/>
</dbReference>
<evidence type="ECO:0000313" key="7">
    <source>
        <dbReference type="Proteomes" id="UP000596660"/>
    </source>
</evidence>
<name>A0A803KWE1_CHEQI</name>
<dbReference type="OMA" id="ICMLDHH"/>
<dbReference type="GO" id="GO:0005737">
    <property type="term" value="C:cytoplasm"/>
    <property type="evidence" value="ECO:0007669"/>
    <property type="project" value="UniProtKB-SubCell"/>
</dbReference>
<dbReference type="AlphaFoldDB" id="A0A803KWE1"/>
<dbReference type="GO" id="GO:0019773">
    <property type="term" value="C:proteasome core complex, alpha-subunit complex"/>
    <property type="evidence" value="ECO:0007669"/>
    <property type="project" value="UniProtKB-UniRule"/>
</dbReference>
<dbReference type="Gramene" id="AUR62003349-RA">
    <property type="protein sequence ID" value="AUR62003349-RA:cds"/>
    <property type="gene ID" value="AUR62003349"/>
</dbReference>
<dbReference type="EnsemblPlants" id="AUR62003349-RA">
    <property type="protein sequence ID" value="AUR62003349-RA:cds"/>
    <property type="gene ID" value="AUR62003349"/>
</dbReference>
<dbReference type="InterPro" id="IPR023332">
    <property type="entry name" value="Proteasome_alpha-type"/>
</dbReference>
<dbReference type="InterPro" id="IPR050115">
    <property type="entry name" value="Proteasome_alpha"/>
</dbReference>
<evidence type="ECO:0000256" key="4">
    <source>
        <dbReference type="RuleBase" id="RU000551"/>
    </source>
</evidence>
<accession>A0A803KWE1</accession>
<sequence length="256" mass="28052">MARYDRAITVFSPDGHLFQVEYALEAVRKGNAAVGVRGTDTVVLGCERHEFAPSVLYIKHRVLLICRSVRKIVNLDDHIALACAGLKADARVLINRARIECQSHKLTLEDPVTVEYITRYIAGLQQKYTQSGGVRPFGLSTLIVGFDPHTNVPALYQTDPSGTFSAWKANATGRNSNSIREFLEKNYKETSGQETVKLAIRALLEVVESGGKNLEVAVMTKKGLHQLEESEIDAIVAEIEEEKAAAEAAKKGPSSS</sequence>
<dbReference type="NCBIfam" id="NF003075">
    <property type="entry name" value="PRK03996.1"/>
    <property type="match status" value="1"/>
</dbReference>